<proteinExistence type="inferred from homology"/>
<sequence>MTSPDNIKVRFGALQQASQDINSTHAGIEAQLQDVRTAVGQLAVWDGASSDFYRQQQQQIDAAWNDLKELLAQIRGRTDQATQQYMETESGVSAMFRA</sequence>
<dbReference type="Proteomes" id="UP000295705">
    <property type="component" value="Unassembled WGS sequence"/>
</dbReference>
<dbReference type="EMBL" id="SNYO01000012">
    <property type="protein sequence ID" value="TDQ47831.1"/>
    <property type="molecule type" value="Genomic_DNA"/>
</dbReference>
<reference evidence="2 3" key="1">
    <citation type="submission" date="2019-03" db="EMBL/GenBank/DDBJ databases">
        <title>Genomic Encyclopedia of Type Strains, Phase IV (KMG-IV): sequencing the most valuable type-strain genomes for metagenomic binning, comparative biology and taxonomic classification.</title>
        <authorList>
            <person name="Goeker M."/>
        </authorList>
    </citation>
    <scope>NUCLEOTIDE SEQUENCE [LARGE SCALE GENOMIC DNA]</scope>
    <source>
        <strain evidence="2 3">DSM 45775</strain>
    </source>
</reference>
<name>A0A4R6ULR3_9PSEU</name>
<comment type="similarity">
    <text evidence="1">Belongs to the WXG100 family.</text>
</comment>
<dbReference type="AlphaFoldDB" id="A0A4R6ULR3"/>
<dbReference type="NCBIfam" id="TIGR03930">
    <property type="entry name" value="WXG100_ESAT6"/>
    <property type="match status" value="1"/>
</dbReference>
<dbReference type="RefSeq" id="WP_133829587.1">
    <property type="nucleotide sequence ID" value="NZ_BAABHR010000056.1"/>
</dbReference>
<dbReference type="InterPro" id="IPR036689">
    <property type="entry name" value="ESAT-6-like_sf"/>
</dbReference>
<dbReference type="Gene3D" id="1.10.287.1060">
    <property type="entry name" value="ESAT-6-like"/>
    <property type="match status" value="1"/>
</dbReference>
<evidence type="ECO:0000256" key="1">
    <source>
        <dbReference type="RuleBase" id="RU362001"/>
    </source>
</evidence>
<evidence type="ECO:0000313" key="3">
    <source>
        <dbReference type="Proteomes" id="UP000295705"/>
    </source>
</evidence>
<dbReference type="OrthoDB" id="3387628at2"/>
<dbReference type="Pfam" id="PF06013">
    <property type="entry name" value="WXG100"/>
    <property type="match status" value="1"/>
</dbReference>
<organism evidence="2 3">
    <name type="scientific">Actinomycetospora succinea</name>
    <dbReference type="NCBI Taxonomy" id="663603"/>
    <lineage>
        <taxon>Bacteria</taxon>
        <taxon>Bacillati</taxon>
        <taxon>Actinomycetota</taxon>
        <taxon>Actinomycetes</taxon>
        <taxon>Pseudonocardiales</taxon>
        <taxon>Pseudonocardiaceae</taxon>
        <taxon>Actinomycetospora</taxon>
    </lineage>
</organism>
<evidence type="ECO:0000313" key="2">
    <source>
        <dbReference type="EMBL" id="TDQ47831.1"/>
    </source>
</evidence>
<comment type="caution">
    <text evidence="2">The sequence shown here is derived from an EMBL/GenBank/DDBJ whole genome shotgun (WGS) entry which is preliminary data.</text>
</comment>
<gene>
    <name evidence="2" type="ORF">EV188_112101</name>
</gene>
<protein>
    <recommendedName>
        <fullName evidence="1">ESAT-6-like protein</fullName>
    </recommendedName>
</protein>
<dbReference type="SUPFAM" id="SSF140453">
    <property type="entry name" value="EsxAB dimer-like"/>
    <property type="match status" value="1"/>
</dbReference>
<accession>A0A4R6ULR3</accession>
<dbReference type="InterPro" id="IPR010310">
    <property type="entry name" value="T7SS_ESAT-6-like"/>
</dbReference>
<keyword evidence="3" id="KW-1185">Reference proteome</keyword>